<feature type="transmembrane region" description="Helical" evidence="6">
    <location>
        <begin position="406"/>
        <end position="427"/>
    </location>
</feature>
<gene>
    <name evidence="9" type="ORF">FSP39_005391</name>
</gene>
<evidence type="ECO:0000313" key="10">
    <source>
        <dbReference type="Proteomes" id="UP001186944"/>
    </source>
</evidence>
<evidence type="ECO:0000256" key="6">
    <source>
        <dbReference type="RuleBase" id="RU280814"/>
    </source>
</evidence>
<keyword evidence="4 6" id="KW-1133">Transmembrane helix</keyword>
<feature type="transmembrane region" description="Helical" evidence="6">
    <location>
        <begin position="245"/>
        <end position="266"/>
    </location>
</feature>
<evidence type="ECO:0000256" key="1">
    <source>
        <dbReference type="ARBA" id="ARBA00004141"/>
    </source>
</evidence>
<dbReference type="PANTHER" id="PTHR12308">
    <property type="entry name" value="ANOCTAMIN"/>
    <property type="match status" value="1"/>
</dbReference>
<keyword evidence="5 6" id="KW-0472">Membrane</keyword>
<feature type="transmembrane region" description="Helical" evidence="6">
    <location>
        <begin position="320"/>
        <end position="345"/>
    </location>
</feature>
<evidence type="ECO:0000313" key="9">
    <source>
        <dbReference type="EMBL" id="KAK3085565.1"/>
    </source>
</evidence>
<evidence type="ECO:0000256" key="3">
    <source>
        <dbReference type="ARBA" id="ARBA00022692"/>
    </source>
</evidence>
<keyword evidence="10" id="KW-1185">Reference proteome</keyword>
<evidence type="ECO:0000256" key="5">
    <source>
        <dbReference type="ARBA" id="ARBA00023136"/>
    </source>
</evidence>
<feature type="transmembrane region" description="Helical" evidence="6">
    <location>
        <begin position="520"/>
        <end position="539"/>
    </location>
</feature>
<dbReference type="PANTHER" id="PTHR12308:SF74">
    <property type="entry name" value="ANOCTAMIN"/>
    <property type="match status" value="1"/>
</dbReference>
<reference evidence="9" key="1">
    <citation type="submission" date="2019-08" db="EMBL/GenBank/DDBJ databases">
        <title>The improved chromosome-level genome for the pearl oyster Pinctada fucata martensii using PacBio sequencing and Hi-C.</title>
        <authorList>
            <person name="Zheng Z."/>
        </authorList>
    </citation>
    <scope>NUCLEOTIDE SEQUENCE</scope>
    <source>
        <strain evidence="9">ZZ-2019</strain>
        <tissue evidence="9">Adductor muscle</tissue>
    </source>
</reference>
<feature type="coiled-coil region" evidence="7">
    <location>
        <begin position="489"/>
        <end position="516"/>
    </location>
</feature>
<evidence type="ECO:0000256" key="4">
    <source>
        <dbReference type="ARBA" id="ARBA00022989"/>
    </source>
</evidence>
<feature type="domain" description="Anoctamin transmembrane" evidence="8">
    <location>
        <begin position="205"/>
        <end position="643"/>
    </location>
</feature>
<dbReference type="Pfam" id="PF04547">
    <property type="entry name" value="Anoctamin"/>
    <property type="match status" value="1"/>
</dbReference>
<comment type="caution">
    <text evidence="9">The sequence shown here is derived from an EMBL/GenBank/DDBJ whole genome shotgun (WGS) entry which is preliminary data.</text>
</comment>
<dbReference type="InterPro" id="IPR007632">
    <property type="entry name" value="Anoctamin"/>
</dbReference>
<proteinExistence type="inferred from homology"/>
<dbReference type="InterPro" id="IPR049452">
    <property type="entry name" value="Anoctamin_TM"/>
</dbReference>
<feature type="transmembrane region" description="Helical" evidence="6">
    <location>
        <begin position="213"/>
        <end position="239"/>
    </location>
</feature>
<accession>A0AA88XHB7</accession>
<feature type="transmembrane region" description="Helical" evidence="6">
    <location>
        <begin position="365"/>
        <end position="386"/>
    </location>
</feature>
<feature type="transmembrane region" description="Helical" evidence="6">
    <location>
        <begin position="603"/>
        <end position="628"/>
    </location>
</feature>
<organism evidence="9 10">
    <name type="scientific">Pinctada imbricata</name>
    <name type="common">Atlantic pearl-oyster</name>
    <name type="synonym">Pinctada martensii</name>
    <dbReference type="NCBI Taxonomy" id="66713"/>
    <lineage>
        <taxon>Eukaryota</taxon>
        <taxon>Metazoa</taxon>
        <taxon>Spiralia</taxon>
        <taxon>Lophotrochozoa</taxon>
        <taxon>Mollusca</taxon>
        <taxon>Bivalvia</taxon>
        <taxon>Autobranchia</taxon>
        <taxon>Pteriomorphia</taxon>
        <taxon>Pterioida</taxon>
        <taxon>Pterioidea</taxon>
        <taxon>Pteriidae</taxon>
        <taxon>Pinctada</taxon>
    </lineage>
</organism>
<comment type="subcellular location">
    <subcellularLocation>
        <location evidence="1 6">Membrane</location>
        <topology evidence="1 6">Multi-pass membrane protein</topology>
    </subcellularLocation>
</comment>
<sequence>MAEINGSAGLQEVFRGVPPTSPSSQPLVVMEFAVGAKRPAIEWMISRLQMSRAKGGAELDVTAMVMHHKQQTVLYIGGNTERLLVGADMMDLHKRYRDGYYREFSVQDVENFEGSDDLDSFLTMAEKQKVIYHEMEVIRAGDDDAHIPGYDKIKLYPGKSILKKYLSRHIISKVYPLHDEEQLKKLGAEWYQLKHFFKPQPINWIQHYFGEKLALYFAFLGYYTIALIPPAFIGIIYFITSWQSMYREAVFAVFNLIWATIFLEVWKRYCSELTFRWGTVDMVSSRFDEPRANYYGTVGKNPVTGKPEPVYPKYKRSLRFYGVTVPVVGFCLMVAFYVMLGYFYLQEMADELYKKDKSWLNFGVLYVPTAIYAIVIGIVNTIYRSVAKKLNDWENHRLQVSYDNHLIVKLILFDFVNCFISLFYVAFYLQDMTILRSHLAALLITQQVIGQVKEAMVPFVFLRRRKQQVKVMLEKSQALSKVEFFNGEVNEEVRNQANLESEMDEYEGTMDDYLEMFLQFGYVFLFSSAFPLAAVWALLNNVTEIRSDAFKMCRVFRRPFAESAANIGAWQATFELISVIAVMTNCALIAMNPEVKKLLPSDLSAVNIVIVFVAVEHIILAIKVAVAYCIPDTPKWVEIELAKIAYKSKQALQHKRLEAAKTNHKKLQDMISHVTSRAKEEKI</sequence>
<keyword evidence="3 6" id="KW-0812">Transmembrane</keyword>
<dbReference type="AlphaFoldDB" id="A0AA88XHB7"/>
<comment type="similarity">
    <text evidence="2 6">Belongs to the anoctamin family.</text>
</comment>
<evidence type="ECO:0000256" key="2">
    <source>
        <dbReference type="ARBA" id="ARBA00009671"/>
    </source>
</evidence>
<feature type="transmembrane region" description="Helical" evidence="6">
    <location>
        <begin position="569"/>
        <end position="591"/>
    </location>
</feature>
<evidence type="ECO:0000256" key="7">
    <source>
        <dbReference type="SAM" id="Coils"/>
    </source>
</evidence>
<dbReference type="GO" id="GO:0005254">
    <property type="term" value="F:chloride channel activity"/>
    <property type="evidence" value="ECO:0007669"/>
    <property type="project" value="TreeGrafter"/>
</dbReference>
<dbReference type="EMBL" id="VSWD01000012">
    <property type="protein sequence ID" value="KAK3085565.1"/>
    <property type="molecule type" value="Genomic_DNA"/>
</dbReference>
<name>A0AA88XHB7_PINIB</name>
<evidence type="ECO:0000259" key="8">
    <source>
        <dbReference type="Pfam" id="PF04547"/>
    </source>
</evidence>
<dbReference type="Proteomes" id="UP001186944">
    <property type="component" value="Unassembled WGS sequence"/>
</dbReference>
<dbReference type="GO" id="GO:0005886">
    <property type="term" value="C:plasma membrane"/>
    <property type="evidence" value="ECO:0007669"/>
    <property type="project" value="TreeGrafter"/>
</dbReference>
<keyword evidence="7" id="KW-0175">Coiled coil</keyword>
<protein>
    <recommendedName>
        <fullName evidence="6">Anoctamin</fullName>
    </recommendedName>
</protein>